<dbReference type="Gene3D" id="2.60.120.10">
    <property type="entry name" value="Jelly Rolls"/>
    <property type="match status" value="1"/>
</dbReference>
<dbReference type="SMART" id="SM00419">
    <property type="entry name" value="HTH_CRP"/>
    <property type="match status" value="1"/>
</dbReference>
<dbReference type="InterPro" id="IPR050397">
    <property type="entry name" value="Env_Response_Regulators"/>
</dbReference>
<dbReference type="InterPro" id="IPR012318">
    <property type="entry name" value="HTH_CRP"/>
</dbReference>
<evidence type="ECO:0000313" key="6">
    <source>
        <dbReference type="EMBL" id="RZT90321.1"/>
    </source>
</evidence>
<name>A0ABY0IRV8_9RHOO</name>
<evidence type="ECO:0000256" key="3">
    <source>
        <dbReference type="ARBA" id="ARBA00023163"/>
    </source>
</evidence>
<accession>A0ABY0IRV8</accession>
<keyword evidence="2" id="KW-0238">DNA-binding</keyword>
<dbReference type="InterPro" id="IPR014710">
    <property type="entry name" value="RmlC-like_jellyroll"/>
</dbReference>
<feature type="domain" description="Cyclic nucleotide-binding" evidence="4">
    <location>
        <begin position="29"/>
        <end position="149"/>
    </location>
</feature>
<dbReference type="PANTHER" id="PTHR24567:SF68">
    <property type="entry name" value="DNA-BINDING TRANSCRIPTIONAL DUAL REGULATOR CRP"/>
    <property type="match status" value="1"/>
</dbReference>
<gene>
    <name evidence="6" type="ORF">EV678_1133</name>
</gene>
<dbReference type="InterPro" id="IPR000595">
    <property type="entry name" value="cNMP-bd_dom"/>
</dbReference>
<keyword evidence="3" id="KW-0804">Transcription</keyword>
<feature type="domain" description="HTH crp-type" evidence="5">
    <location>
        <begin position="163"/>
        <end position="239"/>
    </location>
</feature>
<dbReference type="Gene3D" id="1.10.10.10">
    <property type="entry name" value="Winged helix-like DNA-binding domain superfamily/Winged helix DNA-binding domain"/>
    <property type="match status" value="1"/>
</dbReference>
<dbReference type="PROSITE" id="PS51063">
    <property type="entry name" value="HTH_CRP_2"/>
    <property type="match status" value="1"/>
</dbReference>
<evidence type="ECO:0000259" key="4">
    <source>
        <dbReference type="PROSITE" id="PS50042"/>
    </source>
</evidence>
<dbReference type="Pfam" id="PF00027">
    <property type="entry name" value="cNMP_binding"/>
    <property type="match status" value="1"/>
</dbReference>
<evidence type="ECO:0000256" key="2">
    <source>
        <dbReference type="ARBA" id="ARBA00023125"/>
    </source>
</evidence>
<keyword evidence="1" id="KW-0805">Transcription regulation</keyword>
<dbReference type="CDD" id="cd00038">
    <property type="entry name" value="CAP_ED"/>
    <property type="match status" value="1"/>
</dbReference>
<dbReference type="InterPro" id="IPR036390">
    <property type="entry name" value="WH_DNA-bd_sf"/>
</dbReference>
<dbReference type="RefSeq" id="WP_014238134.1">
    <property type="nucleotide sequence ID" value="NZ_SHKM01000001.1"/>
</dbReference>
<dbReference type="InterPro" id="IPR018490">
    <property type="entry name" value="cNMP-bd_dom_sf"/>
</dbReference>
<sequence length="246" mass="27273">MNNSTCLLPPDSGTPPDPRIIALLRETSLFAELEEPDLERLARGVREVEAGRGDILFHKGDPCRGFHLLLAGQVKLAFNSNQGNEKVVELIHPGQTFGEAVMFMEKPYALFAQALTRSRLLHISKLVLFHEMDQDPLLCRKMISSLSRRLHHRVVDVEAYSLQSGWERIVGFLLRGAEAPEAGSGNCPRQAVVRLPSSKGNIASRLNLTQEHFSRILHDLAGRGLVVVDGRTIHIPDVEALRLASP</sequence>
<evidence type="ECO:0000259" key="5">
    <source>
        <dbReference type="PROSITE" id="PS51063"/>
    </source>
</evidence>
<protein>
    <submittedName>
        <fullName evidence="6">CRP-like cAMP-binding protein</fullName>
    </submittedName>
</protein>
<evidence type="ECO:0000313" key="7">
    <source>
        <dbReference type="Proteomes" id="UP000292136"/>
    </source>
</evidence>
<comment type="caution">
    <text evidence="6">The sequence shown here is derived from an EMBL/GenBank/DDBJ whole genome shotgun (WGS) entry which is preliminary data.</text>
</comment>
<dbReference type="SMART" id="SM00100">
    <property type="entry name" value="cNMP"/>
    <property type="match status" value="1"/>
</dbReference>
<reference evidence="6 7" key="1">
    <citation type="submission" date="2019-02" db="EMBL/GenBank/DDBJ databases">
        <title>Genomic Encyclopedia of Type Strains, Phase IV (KMG-IV): sequencing the most valuable type-strain genomes for metagenomic binning, comparative biology and taxonomic classification.</title>
        <authorList>
            <person name="Goeker M."/>
        </authorList>
    </citation>
    <scope>NUCLEOTIDE SEQUENCE [LARGE SCALE GENOMIC DNA]</scope>
    <source>
        <strain evidence="6 7">DSM 21223</strain>
    </source>
</reference>
<dbReference type="Pfam" id="PF13545">
    <property type="entry name" value="HTH_Crp_2"/>
    <property type="match status" value="1"/>
</dbReference>
<evidence type="ECO:0000256" key="1">
    <source>
        <dbReference type="ARBA" id="ARBA00023015"/>
    </source>
</evidence>
<dbReference type="SUPFAM" id="SSF51206">
    <property type="entry name" value="cAMP-binding domain-like"/>
    <property type="match status" value="1"/>
</dbReference>
<keyword evidence="7" id="KW-1185">Reference proteome</keyword>
<dbReference type="EMBL" id="SHKM01000001">
    <property type="protein sequence ID" value="RZT90321.1"/>
    <property type="molecule type" value="Genomic_DNA"/>
</dbReference>
<dbReference type="SUPFAM" id="SSF46785">
    <property type="entry name" value="Winged helix' DNA-binding domain"/>
    <property type="match status" value="1"/>
</dbReference>
<dbReference type="InterPro" id="IPR036388">
    <property type="entry name" value="WH-like_DNA-bd_sf"/>
</dbReference>
<dbReference type="Proteomes" id="UP000292136">
    <property type="component" value="Unassembled WGS sequence"/>
</dbReference>
<proteinExistence type="predicted"/>
<dbReference type="PROSITE" id="PS50042">
    <property type="entry name" value="CNMP_BINDING_3"/>
    <property type="match status" value="1"/>
</dbReference>
<dbReference type="PANTHER" id="PTHR24567">
    <property type="entry name" value="CRP FAMILY TRANSCRIPTIONAL REGULATORY PROTEIN"/>
    <property type="match status" value="1"/>
</dbReference>
<organism evidence="6 7">
    <name type="scientific">Azospira oryzae</name>
    <dbReference type="NCBI Taxonomy" id="146939"/>
    <lineage>
        <taxon>Bacteria</taxon>
        <taxon>Pseudomonadati</taxon>
        <taxon>Pseudomonadota</taxon>
        <taxon>Betaproteobacteria</taxon>
        <taxon>Rhodocyclales</taxon>
        <taxon>Rhodocyclaceae</taxon>
        <taxon>Azospira</taxon>
    </lineage>
</organism>